<dbReference type="Proteomes" id="UP000799437">
    <property type="component" value="Unassembled WGS sequence"/>
</dbReference>
<accession>A0A6A6WCB3</accession>
<comment type="function">
    <text evidence="3">Regulates mitochondrial small subunit maturation by controlling 15S rRNA 5'-end processing. Localizes to the 5' precursor of the 15S rRNA in a position that is subsequently occupied by mS47 in the mature yeast mtSSU. Uses structure and sequence-specific RNA recognition, binding to a single-stranded region of the precursor and specifically recognizing bases -6 to -1. The exchange of Ccm1 for mS47 is coupled to the irreversible removal of precursor rRNA that is accompanied by conformational changes of the mitoribosomal proteins uS5m and mS26. These conformational changes signal completion of 5'-end rRNA processing through protection of the mature 5'-end of the 15S rRNA and stabilization of mS47. The removal of the 5' precursor together with the dissociation of Ccm1 may be catalyzed by the 5'-3' exoribonuclease Pet127. Involved in the specific removal of group I introns in mitochondrial encoded transcripts.</text>
</comment>
<proteinExistence type="inferred from homology"/>
<dbReference type="GeneID" id="54484742"/>
<comment type="similarity">
    <text evidence="1">Belongs to the CCM1 family.</text>
</comment>
<feature type="region of interest" description="Disordered" evidence="5">
    <location>
        <begin position="148"/>
        <end position="203"/>
    </location>
</feature>
<dbReference type="Pfam" id="PF01535">
    <property type="entry name" value="PPR"/>
    <property type="match status" value="1"/>
</dbReference>
<evidence type="ECO:0000256" key="2">
    <source>
        <dbReference type="ARBA" id="ARBA00022737"/>
    </source>
</evidence>
<evidence type="ECO:0008006" key="8">
    <source>
        <dbReference type="Google" id="ProtNLM"/>
    </source>
</evidence>
<dbReference type="Pfam" id="PF13812">
    <property type="entry name" value="PPR_3"/>
    <property type="match status" value="1"/>
</dbReference>
<reference evidence="6" key="1">
    <citation type="journal article" date="2020" name="Stud. Mycol.">
        <title>101 Dothideomycetes genomes: a test case for predicting lifestyles and emergence of pathogens.</title>
        <authorList>
            <person name="Haridas S."/>
            <person name="Albert R."/>
            <person name="Binder M."/>
            <person name="Bloem J."/>
            <person name="Labutti K."/>
            <person name="Salamov A."/>
            <person name="Andreopoulos B."/>
            <person name="Baker S."/>
            <person name="Barry K."/>
            <person name="Bills G."/>
            <person name="Bluhm B."/>
            <person name="Cannon C."/>
            <person name="Castanera R."/>
            <person name="Culley D."/>
            <person name="Daum C."/>
            <person name="Ezra D."/>
            <person name="Gonzalez J."/>
            <person name="Henrissat B."/>
            <person name="Kuo A."/>
            <person name="Liang C."/>
            <person name="Lipzen A."/>
            <person name="Lutzoni F."/>
            <person name="Magnuson J."/>
            <person name="Mondo S."/>
            <person name="Nolan M."/>
            <person name="Ohm R."/>
            <person name="Pangilinan J."/>
            <person name="Park H.-J."/>
            <person name="Ramirez L."/>
            <person name="Alfaro M."/>
            <person name="Sun H."/>
            <person name="Tritt A."/>
            <person name="Yoshinaga Y."/>
            <person name="Zwiers L.-H."/>
            <person name="Turgeon B."/>
            <person name="Goodwin S."/>
            <person name="Spatafora J."/>
            <person name="Crous P."/>
            <person name="Grigoriev I."/>
        </authorList>
    </citation>
    <scope>NUCLEOTIDE SEQUENCE</scope>
    <source>
        <strain evidence="6">CBS 121739</strain>
    </source>
</reference>
<dbReference type="PANTHER" id="PTHR47936">
    <property type="entry name" value="PPR_LONG DOMAIN-CONTAINING PROTEIN"/>
    <property type="match status" value="1"/>
</dbReference>
<dbReference type="InterPro" id="IPR002885">
    <property type="entry name" value="PPR_rpt"/>
</dbReference>
<dbReference type="RefSeq" id="XP_033602270.1">
    <property type="nucleotide sequence ID" value="XM_033743688.1"/>
</dbReference>
<organism evidence="6 7">
    <name type="scientific">Pseudovirgaria hyperparasitica</name>
    <dbReference type="NCBI Taxonomy" id="470096"/>
    <lineage>
        <taxon>Eukaryota</taxon>
        <taxon>Fungi</taxon>
        <taxon>Dikarya</taxon>
        <taxon>Ascomycota</taxon>
        <taxon>Pezizomycotina</taxon>
        <taxon>Dothideomycetes</taxon>
        <taxon>Dothideomycetes incertae sedis</taxon>
        <taxon>Acrospermales</taxon>
        <taxon>Acrospermaceae</taxon>
        <taxon>Pseudovirgaria</taxon>
    </lineage>
</organism>
<keyword evidence="2" id="KW-0677">Repeat</keyword>
<evidence type="ECO:0000256" key="4">
    <source>
        <dbReference type="ARBA" id="ARBA00044511"/>
    </source>
</evidence>
<dbReference type="OrthoDB" id="1908178at2759"/>
<evidence type="ECO:0000313" key="6">
    <source>
        <dbReference type="EMBL" id="KAF2759819.1"/>
    </source>
</evidence>
<dbReference type="EMBL" id="ML996569">
    <property type="protein sequence ID" value="KAF2759819.1"/>
    <property type="molecule type" value="Genomic_DNA"/>
</dbReference>
<evidence type="ECO:0000313" key="7">
    <source>
        <dbReference type="Proteomes" id="UP000799437"/>
    </source>
</evidence>
<keyword evidence="7" id="KW-1185">Reference proteome</keyword>
<name>A0A6A6WCB3_9PEZI</name>
<dbReference type="InterPro" id="IPR011990">
    <property type="entry name" value="TPR-like_helical_dom_sf"/>
</dbReference>
<evidence type="ECO:0000256" key="3">
    <source>
        <dbReference type="ARBA" id="ARBA00044493"/>
    </source>
</evidence>
<evidence type="ECO:0000256" key="1">
    <source>
        <dbReference type="ARBA" id="ARBA00006192"/>
    </source>
</evidence>
<feature type="compositionally biased region" description="Low complexity" evidence="5">
    <location>
        <begin position="186"/>
        <end position="196"/>
    </location>
</feature>
<evidence type="ECO:0000256" key="5">
    <source>
        <dbReference type="SAM" id="MobiDB-lite"/>
    </source>
</evidence>
<comment type="subunit">
    <text evidence="4">Binds to mitochondrial small subunit 15S rRNA.</text>
</comment>
<dbReference type="PANTHER" id="PTHR47936:SF1">
    <property type="entry name" value="PENTATRICOPEPTIDE REPEAT-CONTAINING PROTEIN GUN1, CHLOROPLASTIC"/>
    <property type="match status" value="1"/>
</dbReference>
<dbReference type="Gene3D" id="1.25.40.10">
    <property type="entry name" value="Tetratricopeptide repeat domain"/>
    <property type="match status" value="3"/>
</dbReference>
<gene>
    <name evidence="6" type="ORF">EJ05DRAFT_474875</name>
</gene>
<sequence length="788" mass="88721">MYLFGSLQRSTRNSSVSQIRGGPILEFLYPGVPVMGAGNTTSSRSRRRDMSRVVADREDVNALLIKALVRAGSCRKHNKHEAIRSCGTSQSRWNCHRTQGLFTCTKSSTKRTFSTTGRHLDTPATVPAQDIQKSGDFEAAIDTLIGPRNCHGGANALKTQHGPSTKRSKPSTARSVDEIPAPSAPPTSSTPAQSTSHSIPVSKAGFKLRRSAASIAEQRPPEHSSLKNDALEKISIGDATGMTRVDSLAIEVADRYPRERTWRESWQVATYCKTYVPGFKEADQRSKRIFVNCVQYWIDKAKSFEAASLTDYHLSKDELYALLEDAPGFEKWLKRLRWRESQDLQDIEVANEERISHDILQPLTPTEDTEQTVRIIQDLIRWYKTPPNVVYNLYSSLPEPRPLQLGKVTAYDLLSFFNLVHRSDPASSERYFTLLDEYRACGVEIGTRHWNWAIRIAGQSGNHAEDNDVETSLCLWREMERQGHASNEITFNVLSQVALKAKNFDTVMMIRKEMKRRQIRNSRYFDVGLISYYGVVGDCQGIRHAYKKMVSQGSVIDTLVLNAVITALIAANDPVAAEQVFHRMKDLQSAKQQSTMLYRHTVKWKWEGWHLSAIEGNPRHRWRLALAHKHALVGPDIATYRLLLGYHARLTGNLDRVTELLQELTSAGATSDGHIFMSLFDGFKRHGALPYSAWTEARLDKVFVALCTALDAALDADVNPARMTVGLVTTILRAYAKCTTRERVLDVWHELDIRWTHPHPQEREAALDRLSVLLNEPSTPSSGHFASA</sequence>
<protein>
    <recommendedName>
        <fullName evidence="8">Pentacotripeptide-repeat region of PRORP domain-containing protein</fullName>
    </recommendedName>
</protein>
<dbReference type="AlphaFoldDB" id="A0A6A6WCB3"/>